<evidence type="ECO:0000256" key="1">
    <source>
        <dbReference type="SAM" id="SignalP"/>
    </source>
</evidence>
<gene>
    <name evidence="3" type="ORF">EJV47_07130</name>
</gene>
<proteinExistence type="predicted"/>
<dbReference type="PANTHER" id="PTHR30383:SF29">
    <property type="entry name" value="SGNH HYDROLASE-TYPE ESTERASE DOMAIN-CONTAINING PROTEIN"/>
    <property type="match status" value="1"/>
</dbReference>
<dbReference type="AlphaFoldDB" id="A0A3S0JIV7"/>
<comment type="caution">
    <text evidence="3">The sequence shown here is derived from an EMBL/GenBank/DDBJ whole genome shotgun (WGS) entry which is preliminary data.</text>
</comment>
<dbReference type="Pfam" id="PF13472">
    <property type="entry name" value="Lipase_GDSL_2"/>
    <property type="match status" value="1"/>
</dbReference>
<dbReference type="EMBL" id="RXOF01000003">
    <property type="protein sequence ID" value="RTQ51565.1"/>
    <property type="molecule type" value="Genomic_DNA"/>
</dbReference>
<accession>A0A3S0JIV7</accession>
<dbReference type="GO" id="GO:0016788">
    <property type="term" value="F:hydrolase activity, acting on ester bonds"/>
    <property type="evidence" value="ECO:0007669"/>
    <property type="project" value="UniProtKB-ARBA"/>
</dbReference>
<evidence type="ECO:0000313" key="4">
    <source>
        <dbReference type="Proteomes" id="UP000282184"/>
    </source>
</evidence>
<dbReference type="SUPFAM" id="SSF52266">
    <property type="entry name" value="SGNH hydrolase"/>
    <property type="match status" value="1"/>
</dbReference>
<dbReference type="Gene3D" id="3.40.50.1110">
    <property type="entry name" value="SGNH hydrolase"/>
    <property type="match status" value="1"/>
</dbReference>
<dbReference type="InterPro" id="IPR036514">
    <property type="entry name" value="SGNH_hydro_sf"/>
</dbReference>
<sequence>MSKQCCVWAVLLLGLLAGLAARTPPPSRKALNVLTLGDSNGIFPHSWPQQLGRALPNTRVFNLSKSGRTIGFVNNGDSSLNSLLVIDDNLRRAADFTRDWPYDYVVLALGTNDAKAVFANRQAEVPAHLEQLVRRIQGSPYPALARARLIIIAPPPQGRRAEATAKYQGGNQRVAQLSPAFREVAQRTHCLFVDGYHTPGLDIETMSPDGIHLDAAGSQKLIAPVVALLRQ</sequence>
<dbReference type="InterPro" id="IPR051532">
    <property type="entry name" value="Ester_Hydrolysis_Enzymes"/>
</dbReference>
<protein>
    <recommendedName>
        <fullName evidence="2">SGNH hydrolase-type esterase domain-containing protein</fullName>
    </recommendedName>
</protein>
<dbReference type="InterPro" id="IPR013830">
    <property type="entry name" value="SGNH_hydro"/>
</dbReference>
<organism evidence="3 4">
    <name type="scientific">Hymenobacter gummosus</name>
    <dbReference type="NCBI Taxonomy" id="1776032"/>
    <lineage>
        <taxon>Bacteria</taxon>
        <taxon>Pseudomonadati</taxon>
        <taxon>Bacteroidota</taxon>
        <taxon>Cytophagia</taxon>
        <taxon>Cytophagales</taxon>
        <taxon>Hymenobacteraceae</taxon>
        <taxon>Hymenobacter</taxon>
    </lineage>
</organism>
<feature type="signal peptide" evidence="1">
    <location>
        <begin position="1"/>
        <end position="20"/>
    </location>
</feature>
<dbReference type="Proteomes" id="UP000282184">
    <property type="component" value="Unassembled WGS sequence"/>
</dbReference>
<evidence type="ECO:0000259" key="2">
    <source>
        <dbReference type="Pfam" id="PF13472"/>
    </source>
</evidence>
<reference evidence="3 4" key="1">
    <citation type="submission" date="2018-12" db="EMBL/GenBank/DDBJ databases">
        <title>Hymenobacter gummosus sp. nov., isolated from a spring.</title>
        <authorList>
            <person name="Nie L."/>
        </authorList>
    </citation>
    <scope>NUCLEOTIDE SEQUENCE [LARGE SCALE GENOMIC DNA]</scope>
    <source>
        <strain evidence="3 4">KCTC 52166</strain>
    </source>
</reference>
<evidence type="ECO:0000313" key="3">
    <source>
        <dbReference type="EMBL" id="RTQ51565.1"/>
    </source>
</evidence>
<dbReference type="RefSeq" id="WP_126692456.1">
    <property type="nucleotide sequence ID" value="NZ_RXOF01000003.1"/>
</dbReference>
<keyword evidence="1" id="KW-0732">Signal</keyword>
<feature type="domain" description="SGNH hydrolase-type esterase" evidence="2">
    <location>
        <begin position="44"/>
        <end position="219"/>
    </location>
</feature>
<feature type="chain" id="PRO_5018676080" description="SGNH hydrolase-type esterase domain-containing protein" evidence="1">
    <location>
        <begin position="21"/>
        <end position="231"/>
    </location>
</feature>
<keyword evidence="4" id="KW-1185">Reference proteome</keyword>
<name>A0A3S0JIV7_9BACT</name>
<dbReference type="OrthoDB" id="1092902at2"/>
<dbReference type="PANTHER" id="PTHR30383">
    <property type="entry name" value="THIOESTERASE 1/PROTEASE 1/LYSOPHOSPHOLIPASE L1"/>
    <property type="match status" value="1"/>
</dbReference>